<keyword evidence="1" id="KW-0597">Phosphoprotein</keyword>
<feature type="domain" description="CNH" evidence="10">
    <location>
        <begin position="895"/>
        <end position="1169"/>
    </location>
</feature>
<dbReference type="SMART" id="SM00233">
    <property type="entry name" value="PH"/>
    <property type="match status" value="1"/>
</dbReference>
<feature type="compositionally biased region" description="Polar residues" evidence="7">
    <location>
        <begin position="1"/>
        <end position="24"/>
    </location>
</feature>
<protein>
    <recommendedName>
        <fullName evidence="14">Non-specific serine/threonine protein kinase</fullName>
    </recommendedName>
</protein>
<proteinExistence type="predicted"/>
<feature type="domain" description="PH" evidence="8">
    <location>
        <begin position="761"/>
        <end position="866"/>
    </location>
</feature>
<feature type="region of interest" description="Disordered" evidence="7">
    <location>
        <begin position="651"/>
        <end position="678"/>
    </location>
</feature>
<dbReference type="InterPro" id="IPR050839">
    <property type="entry name" value="Rho-assoc_Ser/Thr_Kinase"/>
</dbReference>
<dbReference type="PROSITE" id="PS50081">
    <property type="entry name" value="ZF_DAG_PE_2"/>
    <property type="match status" value="1"/>
</dbReference>
<evidence type="ECO:0000256" key="4">
    <source>
        <dbReference type="ARBA" id="ARBA00047899"/>
    </source>
</evidence>
<dbReference type="Proteomes" id="UP001175271">
    <property type="component" value="Unassembled WGS sequence"/>
</dbReference>
<feature type="domain" description="4Fe-4S ferredoxin-type" evidence="11">
    <location>
        <begin position="706"/>
        <end position="737"/>
    </location>
</feature>
<dbReference type="Pfam" id="PF00780">
    <property type="entry name" value="CNH"/>
    <property type="match status" value="1"/>
</dbReference>
<feature type="region of interest" description="Disordered" evidence="7">
    <location>
        <begin position="588"/>
        <end position="620"/>
    </location>
</feature>
<evidence type="ECO:0000256" key="2">
    <source>
        <dbReference type="ARBA" id="ARBA00022723"/>
    </source>
</evidence>
<dbReference type="PROSITE" id="PS00479">
    <property type="entry name" value="ZF_DAG_PE_1"/>
    <property type="match status" value="1"/>
</dbReference>
<comment type="catalytic activity">
    <reaction evidence="5">
        <text>L-seryl-[protein] + ATP = O-phospho-L-seryl-[protein] + ADP + H(+)</text>
        <dbReference type="Rhea" id="RHEA:17989"/>
        <dbReference type="Rhea" id="RHEA-COMP:9863"/>
        <dbReference type="Rhea" id="RHEA-COMP:11604"/>
        <dbReference type="ChEBI" id="CHEBI:15378"/>
        <dbReference type="ChEBI" id="CHEBI:29999"/>
        <dbReference type="ChEBI" id="CHEBI:30616"/>
        <dbReference type="ChEBI" id="CHEBI:83421"/>
        <dbReference type="ChEBI" id="CHEBI:456216"/>
        <dbReference type="EC" id="2.7.11.1"/>
    </reaction>
</comment>
<dbReference type="PROSITE" id="PS50219">
    <property type="entry name" value="CNH"/>
    <property type="match status" value="1"/>
</dbReference>
<evidence type="ECO:0008006" key="14">
    <source>
        <dbReference type="Google" id="ProtNLM"/>
    </source>
</evidence>
<dbReference type="GO" id="GO:0046872">
    <property type="term" value="F:metal ion binding"/>
    <property type="evidence" value="ECO:0007669"/>
    <property type="project" value="UniProtKB-KW"/>
</dbReference>
<dbReference type="PROSITE" id="PS50003">
    <property type="entry name" value="PH_DOMAIN"/>
    <property type="match status" value="1"/>
</dbReference>
<keyword evidence="2" id="KW-0479">Metal-binding</keyword>
<dbReference type="AlphaFoldDB" id="A0AA39M0P5"/>
<comment type="catalytic activity">
    <reaction evidence="4">
        <text>L-threonyl-[protein] + ATP = O-phospho-L-threonyl-[protein] + ADP + H(+)</text>
        <dbReference type="Rhea" id="RHEA:46608"/>
        <dbReference type="Rhea" id="RHEA-COMP:11060"/>
        <dbReference type="Rhea" id="RHEA-COMP:11605"/>
        <dbReference type="ChEBI" id="CHEBI:15378"/>
        <dbReference type="ChEBI" id="CHEBI:30013"/>
        <dbReference type="ChEBI" id="CHEBI:30616"/>
        <dbReference type="ChEBI" id="CHEBI:61977"/>
        <dbReference type="ChEBI" id="CHEBI:456216"/>
        <dbReference type="EC" id="2.7.11.1"/>
    </reaction>
</comment>
<dbReference type="SUPFAM" id="SSF50729">
    <property type="entry name" value="PH domain-like"/>
    <property type="match status" value="1"/>
</dbReference>
<accession>A0AA39M0P5</accession>
<feature type="coiled-coil region" evidence="6">
    <location>
        <begin position="39"/>
        <end position="199"/>
    </location>
</feature>
<dbReference type="Gene3D" id="1.10.287.1490">
    <property type="match status" value="1"/>
</dbReference>
<keyword evidence="6" id="KW-0175">Coiled coil</keyword>
<dbReference type="InterPro" id="IPR011993">
    <property type="entry name" value="PH-like_dom_sf"/>
</dbReference>
<evidence type="ECO:0000313" key="12">
    <source>
        <dbReference type="EMBL" id="KAK0416552.1"/>
    </source>
</evidence>
<evidence type="ECO:0000259" key="11">
    <source>
        <dbReference type="PROSITE" id="PS51379"/>
    </source>
</evidence>
<feature type="compositionally biased region" description="Acidic residues" evidence="7">
    <location>
        <begin position="595"/>
        <end position="614"/>
    </location>
</feature>
<dbReference type="Gene3D" id="3.30.60.20">
    <property type="match status" value="1"/>
</dbReference>
<evidence type="ECO:0000256" key="1">
    <source>
        <dbReference type="ARBA" id="ARBA00022553"/>
    </source>
</evidence>
<name>A0AA39M0P5_9BILA</name>
<dbReference type="InterPro" id="IPR017896">
    <property type="entry name" value="4Fe4S_Fe-S-bd"/>
</dbReference>
<dbReference type="GO" id="GO:0005737">
    <property type="term" value="C:cytoplasm"/>
    <property type="evidence" value="ECO:0007669"/>
    <property type="project" value="TreeGrafter"/>
</dbReference>
<feature type="coiled-coil region" evidence="6">
    <location>
        <begin position="225"/>
        <end position="266"/>
    </location>
</feature>
<evidence type="ECO:0000259" key="8">
    <source>
        <dbReference type="PROSITE" id="PS50003"/>
    </source>
</evidence>
<dbReference type="InterPro" id="IPR002219">
    <property type="entry name" value="PKC_DAG/PE"/>
</dbReference>
<evidence type="ECO:0000313" key="13">
    <source>
        <dbReference type="Proteomes" id="UP001175271"/>
    </source>
</evidence>
<dbReference type="SUPFAM" id="SSF57889">
    <property type="entry name" value="Cysteine-rich domain"/>
    <property type="match status" value="1"/>
</dbReference>
<dbReference type="CDD" id="cd20814">
    <property type="entry name" value="CRIK"/>
    <property type="match status" value="1"/>
</dbReference>
<dbReference type="SMART" id="SM00036">
    <property type="entry name" value="CNH"/>
    <property type="match status" value="1"/>
</dbReference>
<evidence type="ECO:0000259" key="10">
    <source>
        <dbReference type="PROSITE" id="PS50219"/>
    </source>
</evidence>
<dbReference type="Pfam" id="PF00169">
    <property type="entry name" value="PH"/>
    <property type="match status" value="1"/>
</dbReference>
<dbReference type="InterPro" id="IPR001180">
    <property type="entry name" value="CNH_dom"/>
</dbReference>
<feature type="coiled-coil region" evidence="6">
    <location>
        <begin position="295"/>
        <end position="477"/>
    </location>
</feature>
<keyword evidence="3" id="KW-0862">Zinc</keyword>
<reference evidence="12" key="1">
    <citation type="submission" date="2023-06" db="EMBL/GenBank/DDBJ databases">
        <title>Genomic analysis of the entomopathogenic nematode Steinernema hermaphroditum.</title>
        <authorList>
            <person name="Schwarz E.M."/>
            <person name="Heppert J.K."/>
            <person name="Baniya A."/>
            <person name="Schwartz H.T."/>
            <person name="Tan C.-H."/>
            <person name="Antoshechkin I."/>
            <person name="Sternberg P.W."/>
            <person name="Goodrich-Blair H."/>
            <person name="Dillman A.R."/>
        </authorList>
    </citation>
    <scope>NUCLEOTIDE SEQUENCE</scope>
    <source>
        <strain evidence="12">PS9179</strain>
        <tissue evidence="12">Whole animal</tissue>
    </source>
</reference>
<dbReference type="SMART" id="SM00109">
    <property type="entry name" value="C1"/>
    <property type="match status" value="1"/>
</dbReference>
<gene>
    <name evidence="12" type="ORF">QR680_012556</name>
</gene>
<dbReference type="GO" id="GO:0004674">
    <property type="term" value="F:protein serine/threonine kinase activity"/>
    <property type="evidence" value="ECO:0007669"/>
    <property type="project" value="UniProtKB-EC"/>
</dbReference>
<evidence type="ECO:0000259" key="9">
    <source>
        <dbReference type="PROSITE" id="PS50081"/>
    </source>
</evidence>
<dbReference type="PROSITE" id="PS51379">
    <property type="entry name" value="4FE4S_FER_2"/>
    <property type="match status" value="1"/>
</dbReference>
<feature type="region of interest" description="Disordered" evidence="7">
    <location>
        <begin position="1"/>
        <end position="34"/>
    </location>
</feature>
<dbReference type="InterPro" id="IPR001849">
    <property type="entry name" value="PH_domain"/>
</dbReference>
<evidence type="ECO:0000256" key="3">
    <source>
        <dbReference type="ARBA" id="ARBA00022833"/>
    </source>
</evidence>
<comment type="caution">
    <text evidence="12">The sequence shown here is derived from an EMBL/GenBank/DDBJ whole genome shotgun (WGS) entry which is preliminary data.</text>
</comment>
<keyword evidence="13" id="KW-1185">Reference proteome</keyword>
<dbReference type="EMBL" id="JAUCMV010000002">
    <property type="protein sequence ID" value="KAK0416552.1"/>
    <property type="molecule type" value="Genomic_DNA"/>
</dbReference>
<dbReference type="GO" id="GO:0005856">
    <property type="term" value="C:cytoskeleton"/>
    <property type="evidence" value="ECO:0007669"/>
    <property type="project" value="TreeGrafter"/>
</dbReference>
<dbReference type="InterPro" id="IPR046349">
    <property type="entry name" value="C1-like_sf"/>
</dbReference>
<dbReference type="Gene3D" id="2.30.29.30">
    <property type="entry name" value="Pleckstrin-homology domain (PH domain)/Phosphotyrosine-binding domain (PTB)"/>
    <property type="match status" value="1"/>
</dbReference>
<feature type="compositionally biased region" description="Low complexity" evidence="7">
    <location>
        <begin position="651"/>
        <end position="662"/>
    </location>
</feature>
<dbReference type="GO" id="GO:0031032">
    <property type="term" value="P:actomyosin structure organization"/>
    <property type="evidence" value="ECO:0007669"/>
    <property type="project" value="TreeGrafter"/>
</dbReference>
<evidence type="ECO:0000256" key="5">
    <source>
        <dbReference type="ARBA" id="ARBA00048679"/>
    </source>
</evidence>
<evidence type="ECO:0000256" key="7">
    <source>
        <dbReference type="SAM" id="MobiDB-lite"/>
    </source>
</evidence>
<evidence type="ECO:0000256" key="6">
    <source>
        <dbReference type="SAM" id="Coils"/>
    </source>
</evidence>
<dbReference type="PANTHER" id="PTHR22988">
    <property type="entry name" value="MYOTONIC DYSTROPHY S/T KINASE-RELATED"/>
    <property type="match status" value="1"/>
</dbReference>
<organism evidence="12 13">
    <name type="scientific">Steinernema hermaphroditum</name>
    <dbReference type="NCBI Taxonomy" id="289476"/>
    <lineage>
        <taxon>Eukaryota</taxon>
        <taxon>Metazoa</taxon>
        <taxon>Ecdysozoa</taxon>
        <taxon>Nematoda</taxon>
        <taxon>Chromadorea</taxon>
        <taxon>Rhabditida</taxon>
        <taxon>Tylenchina</taxon>
        <taxon>Panagrolaimomorpha</taxon>
        <taxon>Strongyloidoidea</taxon>
        <taxon>Steinernematidae</taxon>
        <taxon>Steinernema</taxon>
    </lineage>
</organism>
<feature type="domain" description="Phorbol-ester/DAG-type" evidence="9">
    <location>
        <begin position="686"/>
        <end position="735"/>
    </location>
</feature>
<dbReference type="PANTHER" id="PTHR22988:SF71">
    <property type="entry name" value="CITRON RHO-INTERACTING KINASE"/>
    <property type="match status" value="1"/>
</dbReference>
<sequence length="1204" mass="138210">MERAYQSTSVSSRLSPPDTESPSRPLSEDDKSANAKRAVEALIYEKFELERRLKELQKASTEASSKCAAHLKELHELRNDREAQRLEIDSLKTRITELRVQISKAEGDALKAKDLKSEISREYSILRRKHEATEHELKETKHRMETVTEEMKRLETMRDTALEEVRTAHDELNDCRSQLHTMTTEAERLQKSNEKLANDLCNYKLGSQEAIKQLDSQIEDILHLKRSSEKQRDDANEKAATLEKQLLTTENRIHKLQCDVKEFEKSDGRLRLQLDELNAKFKLAEGRKIAVQKACEEAEKSRVEAVDKYARLERSQESVLAENRRLRMEIDDLKRTENKSQVTVSDLGLKVAALNSEKEALEVEIASLRKRNGDYKTKLTLSSRQYEQKEEEYRINLRTKEMLAEELSKTRRDLETAQKDYEGLQKIMMESERGLAGDNRRLREELDRTTEEVHAIREEYEQKLKRAALEINELGAKHFEELQRSSENKENKTKGSHDLDRVMELEKRIQEMQIENRKLQECATLAIEKCETLKTRAEGAEETNAQMAHREAEARLKVTHLEGELERLRSSFTASTVSQRPLGFEETTSTLSVVPEEEEGYDESEVVQSEEEGSMETISRNSRFTSSLEVKKRTRDYAGVPLVRSERLSSSTSQLEELQPSSTISMGRTLKSKSSSTLGTMRHDIPHRFKSSIKWKHSMCGVCFEAIPSFNYLYKCDDCGMCTHRRCASEAIHTCGLPTGCADFYIENSMRASPSSDSDKTTVMNGWVRMATNPNGPWTGYWATMSRDKLAFFDNEALAVNDGTPRFKVSLTDNNWRIHTGTCTSLRNVEKGLAIEIQTKSGHIYLLTPTLEAKQRWVKSLQRATDRQMYSRRRSSQYTVPVDITPFLTMPYPEKLWVNSTLIVEGYLLIAAQEGLYTVPESNTRASALVRVAGLCDVYYMEVIEELDRLLIVHGSSRELLLVDLTFLGHLRAGQTPRVQVQVINGISNCHLMVSNKNSRRRFVYAANTDKIFVLTVDGRSSSLSILKEIRTHEPCICLLPTTQGFVFGADGFHIVTIDRDCMVTRKTVRIDRCPFDCPVSALNISDNEILLAYYNFGVFVDLDGRRTRQENVEWSRAPLEFVYTEPFLYIVHYESLEIREVLPRDRGIDSKTFKKEHEMYKCKNSHFVGLGERPNDVIFAITGRERAELHKFNLGVPVDCLKY</sequence>